<dbReference type="InterPro" id="IPR003442">
    <property type="entry name" value="T6A_TsaE"/>
</dbReference>
<evidence type="ECO:0000256" key="5">
    <source>
        <dbReference type="ARBA" id="ARBA00022694"/>
    </source>
</evidence>
<dbReference type="Proteomes" id="UP000581447">
    <property type="component" value="Unassembled WGS sequence"/>
</dbReference>
<keyword evidence="9" id="KW-0460">Magnesium</keyword>
<evidence type="ECO:0000256" key="2">
    <source>
        <dbReference type="ARBA" id="ARBA00007599"/>
    </source>
</evidence>
<dbReference type="Gene3D" id="3.40.50.300">
    <property type="entry name" value="P-loop containing nucleotide triphosphate hydrolases"/>
    <property type="match status" value="1"/>
</dbReference>
<reference evidence="11 12" key="1">
    <citation type="submission" date="2020-08" db="EMBL/GenBank/DDBJ databases">
        <title>Genomic Encyclopedia of Type Strains, Phase IV (KMG-IV): sequencing the most valuable type-strain genomes for metagenomic binning, comparative biology and taxonomic classification.</title>
        <authorList>
            <person name="Goeker M."/>
        </authorList>
    </citation>
    <scope>NUCLEOTIDE SEQUENCE [LARGE SCALE GENOMIC DNA]</scope>
    <source>
        <strain evidence="11 12">DSM 29050</strain>
    </source>
</reference>
<comment type="caution">
    <text evidence="11">The sequence shown here is derived from an EMBL/GenBank/DDBJ whole genome shotgun (WGS) entry which is preliminary data.</text>
</comment>
<gene>
    <name evidence="11" type="ORF">GGR91_001154</name>
</gene>
<evidence type="ECO:0000313" key="11">
    <source>
        <dbReference type="EMBL" id="MBB3942932.1"/>
    </source>
</evidence>
<dbReference type="GO" id="GO:0046872">
    <property type="term" value="F:metal ion binding"/>
    <property type="evidence" value="ECO:0007669"/>
    <property type="project" value="UniProtKB-KW"/>
</dbReference>
<evidence type="ECO:0000256" key="9">
    <source>
        <dbReference type="ARBA" id="ARBA00022842"/>
    </source>
</evidence>
<evidence type="ECO:0000256" key="1">
    <source>
        <dbReference type="ARBA" id="ARBA00004496"/>
    </source>
</evidence>
<dbReference type="PANTHER" id="PTHR33540">
    <property type="entry name" value="TRNA THREONYLCARBAMOYLADENOSINE BIOSYNTHESIS PROTEIN TSAE"/>
    <property type="match status" value="1"/>
</dbReference>
<dbReference type="SUPFAM" id="SSF52540">
    <property type="entry name" value="P-loop containing nucleoside triphosphate hydrolases"/>
    <property type="match status" value="1"/>
</dbReference>
<name>A0A840B103_9SPHN</name>
<dbReference type="EMBL" id="JACIEA010000001">
    <property type="protein sequence ID" value="MBB3942932.1"/>
    <property type="molecule type" value="Genomic_DNA"/>
</dbReference>
<organism evidence="11 12">
    <name type="scientific">Sphingorhabdus rigui</name>
    <dbReference type="NCBI Taxonomy" id="1282858"/>
    <lineage>
        <taxon>Bacteria</taxon>
        <taxon>Pseudomonadati</taxon>
        <taxon>Pseudomonadota</taxon>
        <taxon>Alphaproteobacteria</taxon>
        <taxon>Sphingomonadales</taxon>
        <taxon>Sphingomonadaceae</taxon>
        <taxon>Sphingorhabdus</taxon>
    </lineage>
</organism>
<comment type="similarity">
    <text evidence="2">Belongs to the TsaE family.</text>
</comment>
<dbReference type="GO" id="GO:0005524">
    <property type="term" value="F:ATP binding"/>
    <property type="evidence" value="ECO:0007669"/>
    <property type="project" value="UniProtKB-KW"/>
</dbReference>
<keyword evidence="5" id="KW-0819">tRNA processing</keyword>
<keyword evidence="12" id="KW-1185">Reference proteome</keyword>
<evidence type="ECO:0000256" key="3">
    <source>
        <dbReference type="ARBA" id="ARBA00019010"/>
    </source>
</evidence>
<dbReference type="GO" id="GO:0005737">
    <property type="term" value="C:cytoplasm"/>
    <property type="evidence" value="ECO:0007669"/>
    <property type="project" value="UniProtKB-SubCell"/>
</dbReference>
<keyword evidence="4" id="KW-0963">Cytoplasm</keyword>
<dbReference type="GO" id="GO:0002949">
    <property type="term" value="P:tRNA threonylcarbamoyladenosine modification"/>
    <property type="evidence" value="ECO:0007669"/>
    <property type="project" value="InterPro"/>
</dbReference>
<comment type="subcellular location">
    <subcellularLocation>
        <location evidence="1">Cytoplasm</location>
    </subcellularLocation>
</comment>
<accession>A0A840B103</accession>
<evidence type="ECO:0000256" key="4">
    <source>
        <dbReference type="ARBA" id="ARBA00022490"/>
    </source>
</evidence>
<dbReference type="PANTHER" id="PTHR33540:SF2">
    <property type="entry name" value="TRNA THREONYLCARBAMOYLADENOSINE BIOSYNTHESIS PROTEIN TSAE"/>
    <property type="match status" value="1"/>
</dbReference>
<keyword evidence="7" id="KW-0547">Nucleotide-binding</keyword>
<evidence type="ECO:0000256" key="6">
    <source>
        <dbReference type="ARBA" id="ARBA00022723"/>
    </source>
</evidence>
<protein>
    <recommendedName>
        <fullName evidence="3">tRNA threonylcarbamoyladenosine biosynthesis protein TsaE</fullName>
    </recommendedName>
    <alternativeName>
        <fullName evidence="10">t(6)A37 threonylcarbamoyladenosine biosynthesis protein TsaE</fullName>
    </alternativeName>
</protein>
<sequence>MMIATDLDMREYGRELAKTLSPSDWVAINGPLGAGKTVLCAGILAGLGFEGEVASPSYAIVHSYDPPEVLVAVAHVDLYRLDNIDDLDELGLIAERSDRVTLVEWAERFGGGYVQPSHLIDIVPQADGSRILTLKMDNDDTRN</sequence>
<keyword evidence="8" id="KW-0067">ATP-binding</keyword>
<dbReference type="NCBIfam" id="TIGR00150">
    <property type="entry name" value="T6A_YjeE"/>
    <property type="match status" value="1"/>
</dbReference>
<dbReference type="RefSeq" id="WP_183940934.1">
    <property type="nucleotide sequence ID" value="NZ_BAABBG010000023.1"/>
</dbReference>
<evidence type="ECO:0000256" key="7">
    <source>
        <dbReference type="ARBA" id="ARBA00022741"/>
    </source>
</evidence>
<evidence type="ECO:0000256" key="8">
    <source>
        <dbReference type="ARBA" id="ARBA00022840"/>
    </source>
</evidence>
<proteinExistence type="inferred from homology"/>
<dbReference type="AlphaFoldDB" id="A0A840B103"/>
<evidence type="ECO:0000313" key="12">
    <source>
        <dbReference type="Proteomes" id="UP000581447"/>
    </source>
</evidence>
<dbReference type="Pfam" id="PF02367">
    <property type="entry name" value="TsaE"/>
    <property type="match status" value="1"/>
</dbReference>
<keyword evidence="6" id="KW-0479">Metal-binding</keyword>
<evidence type="ECO:0000256" key="10">
    <source>
        <dbReference type="ARBA" id="ARBA00032441"/>
    </source>
</evidence>
<dbReference type="InterPro" id="IPR027417">
    <property type="entry name" value="P-loop_NTPase"/>
</dbReference>